<evidence type="ECO:0000256" key="5">
    <source>
        <dbReference type="ARBA" id="ARBA00022490"/>
    </source>
</evidence>
<keyword evidence="7" id="KW-0597">Phosphoprotein</keyword>
<keyword evidence="8" id="KW-0808">Transferase</keyword>
<keyword evidence="10 24" id="KW-0418">Kinase</keyword>
<dbReference type="SUPFAM" id="SSF56112">
    <property type="entry name" value="Protein kinase-like (PK-like)"/>
    <property type="match status" value="1"/>
</dbReference>
<evidence type="ECO:0000256" key="14">
    <source>
        <dbReference type="ARBA" id="ARBA00023242"/>
    </source>
</evidence>
<evidence type="ECO:0000256" key="17">
    <source>
        <dbReference type="ARBA" id="ARBA00071782"/>
    </source>
</evidence>
<feature type="binding site" evidence="19">
    <location>
        <position position="49"/>
    </location>
    <ligand>
        <name>ATP</name>
        <dbReference type="ChEBI" id="CHEBI:30616"/>
    </ligand>
</feature>
<feature type="region of interest" description="Disordered" evidence="21">
    <location>
        <begin position="298"/>
        <end position="326"/>
    </location>
</feature>
<evidence type="ECO:0000256" key="18">
    <source>
        <dbReference type="ARBA" id="ARBA00082183"/>
    </source>
</evidence>
<dbReference type="RefSeq" id="XP_028338668.1">
    <property type="nucleotide sequence ID" value="XM_028482867.2"/>
</dbReference>
<comment type="subcellular location">
    <subcellularLocation>
        <location evidence="2">Cytoplasm</location>
    </subcellularLocation>
    <subcellularLocation>
        <location evidence="1">Nucleus</location>
    </subcellularLocation>
</comment>
<dbReference type="PROSITE" id="PS00108">
    <property type="entry name" value="PROTEIN_KINASE_ST"/>
    <property type="match status" value="1"/>
</dbReference>
<dbReference type="Gene3D" id="3.30.200.20">
    <property type="entry name" value="Phosphorylase Kinase, domain 1"/>
    <property type="match status" value="1"/>
</dbReference>
<dbReference type="GO" id="GO:0005737">
    <property type="term" value="C:cytoplasm"/>
    <property type="evidence" value="ECO:0007669"/>
    <property type="project" value="UniProtKB-SubCell"/>
</dbReference>
<dbReference type="PANTHER" id="PTHR24347">
    <property type="entry name" value="SERINE/THREONINE-PROTEIN KINASE"/>
    <property type="match status" value="1"/>
</dbReference>
<dbReference type="Proteomes" id="UP000248484">
    <property type="component" value="Chromosome 21"/>
</dbReference>
<name>A0A455ARX0_PHYMC</name>
<evidence type="ECO:0000256" key="12">
    <source>
        <dbReference type="ARBA" id="ARBA00022840"/>
    </source>
</evidence>
<dbReference type="AlphaFoldDB" id="A0A455ARX0"/>
<dbReference type="EC" id="2.7.11.17" evidence="4"/>
<protein>
    <recommendedName>
        <fullName evidence="17">Calcium/calmodulin-dependent protein kinase type 1B</fullName>
        <ecNumber evidence="4">2.7.11.17</ecNumber>
    </recommendedName>
    <alternativeName>
        <fullName evidence="18">CaM kinase I beta</fullName>
    </alternativeName>
</protein>
<keyword evidence="11" id="KW-0106">Calcium</keyword>
<keyword evidence="23" id="KW-1185">Reference proteome</keyword>
<evidence type="ECO:0000256" key="10">
    <source>
        <dbReference type="ARBA" id="ARBA00022777"/>
    </source>
</evidence>
<reference evidence="24" key="1">
    <citation type="submission" date="2025-08" db="UniProtKB">
        <authorList>
            <consortium name="RefSeq"/>
        </authorList>
    </citation>
    <scope>IDENTIFICATION</scope>
    <source>
        <tissue evidence="24">Muscle</tissue>
    </source>
</reference>
<keyword evidence="14" id="KW-0539">Nucleus</keyword>
<evidence type="ECO:0000259" key="22">
    <source>
        <dbReference type="PROSITE" id="PS50011"/>
    </source>
</evidence>
<accession>A0A455ARX0</accession>
<evidence type="ECO:0000256" key="8">
    <source>
        <dbReference type="ARBA" id="ARBA00022679"/>
    </source>
</evidence>
<dbReference type="FunFam" id="3.30.200.20:FF:000345">
    <property type="entry name" value="Calcium/calmodulin-dependent protein kinase type 1B"/>
    <property type="match status" value="1"/>
</dbReference>
<dbReference type="GO" id="GO:0005524">
    <property type="term" value="F:ATP binding"/>
    <property type="evidence" value="ECO:0007669"/>
    <property type="project" value="UniProtKB-UniRule"/>
</dbReference>
<dbReference type="CTD" id="139728"/>
<evidence type="ECO:0000256" key="2">
    <source>
        <dbReference type="ARBA" id="ARBA00004496"/>
    </source>
</evidence>
<evidence type="ECO:0000256" key="9">
    <source>
        <dbReference type="ARBA" id="ARBA00022741"/>
    </source>
</evidence>
<keyword evidence="9 19" id="KW-0547">Nucleotide-binding</keyword>
<dbReference type="GO" id="GO:0005634">
    <property type="term" value="C:nucleus"/>
    <property type="evidence" value="ECO:0007669"/>
    <property type="project" value="UniProtKB-SubCell"/>
</dbReference>
<evidence type="ECO:0000256" key="15">
    <source>
        <dbReference type="ARBA" id="ARBA00047307"/>
    </source>
</evidence>
<feature type="domain" description="Protein kinase" evidence="22">
    <location>
        <begin position="15"/>
        <end position="253"/>
    </location>
</feature>
<comment type="catalytic activity">
    <reaction evidence="16">
        <text>L-seryl-[protein] + ATP = O-phospho-L-seryl-[protein] + ADP + H(+)</text>
        <dbReference type="Rhea" id="RHEA:17989"/>
        <dbReference type="Rhea" id="RHEA-COMP:9863"/>
        <dbReference type="Rhea" id="RHEA-COMP:11604"/>
        <dbReference type="ChEBI" id="CHEBI:15378"/>
        <dbReference type="ChEBI" id="CHEBI:29999"/>
        <dbReference type="ChEBI" id="CHEBI:30616"/>
        <dbReference type="ChEBI" id="CHEBI:83421"/>
        <dbReference type="ChEBI" id="CHEBI:456216"/>
        <dbReference type="EC" id="2.7.11.17"/>
    </reaction>
</comment>
<keyword evidence="6 20" id="KW-0723">Serine/threonine-protein kinase</keyword>
<dbReference type="GeneID" id="102988722"/>
<evidence type="ECO:0000256" key="21">
    <source>
        <dbReference type="SAM" id="MobiDB-lite"/>
    </source>
</evidence>
<dbReference type="InterPro" id="IPR017441">
    <property type="entry name" value="Protein_kinase_ATP_BS"/>
</dbReference>
<evidence type="ECO:0000256" key="19">
    <source>
        <dbReference type="PROSITE-ProRule" id="PRU10141"/>
    </source>
</evidence>
<evidence type="ECO:0000256" key="11">
    <source>
        <dbReference type="ARBA" id="ARBA00022837"/>
    </source>
</evidence>
<evidence type="ECO:0000256" key="4">
    <source>
        <dbReference type="ARBA" id="ARBA00012434"/>
    </source>
</evidence>
<organism evidence="23 24">
    <name type="scientific">Physeter macrocephalus</name>
    <name type="common">Sperm whale</name>
    <name type="synonym">Physeter catodon</name>
    <dbReference type="NCBI Taxonomy" id="9755"/>
    <lineage>
        <taxon>Eukaryota</taxon>
        <taxon>Metazoa</taxon>
        <taxon>Chordata</taxon>
        <taxon>Craniata</taxon>
        <taxon>Vertebrata</taxon>
        <taxon>Euteleostomi</taxon>
        <taxon>Mammalia</taxon>
        <taxon>Eutheria</taxon>
        <taxon>Laurasiatheria</taxon>
        <taxon>Artiodactyla</taxon>
        <taxon>Whippomorpha</taxon>
        <taxon>Cetacea</taxon>
        <taxon>Odontoceti</taxon>
        <taxon>Physeteridae</taxon>
        <taxon>Physeter</taxon>
    </lineage>
</organism>
<sequence>MLLLKKQTEDISSVYEIREKLGSGAFSEVVLAQERGSSHLVALKCIPKKALRGKEALVENEIAVLRRVSHPNIVALEDVHESPSHLYLAMELVTGGELFDRIMERGSYTEKDASHLVGQVLGAVSYLHSLGIVHRDLKPENLLYATPFEDSKIMVSDFGLSKIQAGNMLGTACGTPGYVAPELLEQKPYGKAVDVWALGVISYILQILRASYEFDSPFWDDISESAKDFIRHLLERDPQKRFTCQQALQHLWISGDTAFDKDILGSVSEQIQKNFARTHWKRAFNATSFLRHIRKLGQSPEGEDASGRRVMSHSQPGLHTGQPPKW</sequence>
<evidence type="ECO:0000256" key="13">
    <source>
        <dbReference type="ARBA" id="ARBA00022860"/>
    </source>
</evidence>
<evidence type="ECO:0000256" key="6">
    <source>
        <dbReference type="ARBA" id="ARBA00022527"/>
    </source>
</evidence>
<dbReference type="Gene3D" id="1.10.510.10">
    <property type="entry name" value="Transferase(Phosphotransferase) domain 1"/>
    <property type="match status" value="1"/>
</dbReference>
<keyword evidence="12 19" id="KW-0067">ATP-binding</keyword>
<keyword evidence="13" id="KW-0112">Calmodulin-binding</keyword>
<dbReference type="GO" id="GO:0005516">
    <property type="term" value="F:calmodulin binding"/>
    <property type="evidence" value="ECO:0007669"/>
    <property type="project" value="UniProtKB-KW"/>
</dbReference>
<evidence type="ECO:0000256" key="20">
    <source>
        <dbReference type="RuleBase" id="RU000304"/>
    </source>
</evidence>
<dbReference type="SMART" id="SM00220">
    <property type="entry name" value="S_TKc"/>
    <property type="match status" value="1"/>
</dbReference>
<dbReference type="PROSITE" id="PS50011">
    <property type="entry name" value="PROTEIN_KINASE_DOM"/>
    <property type="match status" value="1"/>
</dbReference>
<evidence type="ECO:0000313" key="23">
    <source>
        <dbReference type="Proteomes" id="UP000248484"/>
    </source>
</evidence>
<evidence type="ECO:0000256" key="7">
    <source>
        <dbReference type="ARBA" id="ARBA00022553"/>
    </source>
</evidence>
<dbReference type="InterPro" id="IPR000719">
    <property type="entry name" value="Prot_kinase_dom"/>
</dbReference>
<dbReference type="PROSITE" id="PS00107">
    <property type="entry name" value="PROTEIN_KINASE_ATP"/>
    <property type="match status" value="1"/>
</dbReference>
<evidence type="ECO:0000256" key="16">
    <source>
        <dbReference type="ARBA" id="ARBA00047430"/>
    </source>
</evidence>
<gene>
    <name evidence="24" type="primary">PNCK</name>
</gene>
<dbReference type="FunFam" id="1.10.510.10:FF:000026">
    <property type="entry name" value="Calcium/calmodulin-dependent protein kinase type 1"/>
    <property type="match status" value="1"/>
</dbReference>
<dbReference type="InterPro" id="IPR011009">
    <property type="entry name" value="Kinase-like_dom_sf"/>
</dbReference>
<evidence type="ECO:0000256" key="1">
    <source>
        <dbReference type="ARBA" id="ARBA00004123"/>
    </source>
</evidence>
<dbReference type="GO" id="GO:0004683">
    <property type="term" value="F:calcium/calmodulin-dependent protein kinase activity"/>
    <property type="evidence" value="ECO:0007669"/>
    <property type="project" value="UniProtKB-EC"/>
</dbReference>
<comment type="catalytic activity">
    <reaction evidence="15">
        <text>L-threonyl-[protein] + ATP = O-phospho-L-threonyl-[protein] + ADP + H(+)</text>
        <dbReference type="Rhea" id="RHEA:46608"/>
        <dbReference type="Rhea" id="RHEA-COMP:11060"/>
        <dbReference type="Rhea" id="RHEA-COMP:11605"/>
        <dbReference type="ChEBI" id="CHEBI:15378"/>
        <dbReference type="ChEBI" id="CHEBI:30013"/>
        <dbReference type="ChEBI" id="CHEBI:30616"/>
        <dbReference type="ChEBI" id="CHEBI:61977"/>
        <dbReference type="ChEBI" id="CHEBI:456216"/>
        <dbReference type="EC" id="2.7.11.17"/>
    </reaction>
</comment>
<keyword evidence="5" id="KW-0963">Cytoplasm</keyword>
<evidence type="ECO:0000313" key="24">
    <source>
        <dbReference type="RefSeq" id="XP_028338668.1"/>
    </source>
</evidence>
<proteinExistence type="inferred from homology"/>
<dbReference type="InterPro" id="IPR008271">
    <property type="entry name" value="Ser/Thr_kinase_AS"/>
</dbReference>
<evidence type="ECO:0000256" key="3">
    <source>
        <dbReference type="ARBA" id="ARBA00005354"/>
    </source>
</evidence>
<dbReference type="Pfam" id="PF00069">
    <property type="entry name" value="Pkinase"/>
    <property type="match status" value="1"/>
</dbReference>
<comment type="similarity">
    <text evidence="3">Belongs to the protein kinase superfamily. CAMK Ser/Thr protein kinase family. CaMK subfamily.</text>
</comment>